<dbReference type="Gene3D" id="4.10.240.10">
    <property type="entry name" value="Zn(2)-C6 fungal-type DNA-binding domain"/>
    <property type="match status" value="1"/>
</dbReference>
<reference evidence="8 9" key="1">
    <citation type="submission" date="2017-10" db="EMBL/GenBank/DDBJ databases">
        <title>Comparative genomics in systemic dimorphic fungi from Ajellomycetaceae.</title>
        <authorList>
            <person name="Munoz J.F."/>
            <person name="Mcewen J.G."/>
            <person name="Clay O.K."/>
            <person name="Cuomo C.A."/>
        </authorList>
    </citation>
    <scope>NUCLEOTIDE SEQUENCE [LARGE SCALE GENOMIC DNA]</scope>
    <source>
        <strain evidence="8 9">UAMH4076</strain>
    </source>
</reference>
<dbReference type="InterPro" id="IPR001138">
    <property type="entry name" value="Zn2Cys6_DnaBD"/>
</dbReference>
<feature type="compositionally biased region" description="Low complexity" evidence="6">
    <location>
        <begin position="14"/>
        <end position="25"/>
    </location>
</feature>
<feature type="compositionally biased region" description="Polar residues" evidence="6">
    <location>
        <begin position="645"/>
        <end position="655"/>
    </location>
</feature>
<dbReference type="PANTHER" id="PTHR31845">
    <property type="entry name" value="FINGER DOMAIN PROTEIN, PUTATIVE-RELATED"/>
    <property type="match status" value="1"/>
</dbReference>
<dbReference type="PROSITE" id="PS50048">
    <property type="entry name" value="ZN2_CY6_FUNGAL_2"/>
    <property type="match status" value="1"/>
</dbReference>
<comment type="subcellular location">
    <subcellularLocation>
        <location evidence="1">Nucleus</location>
    </subcellularLocation>
</comment>
<name>A0A2B7ZN54_9EURO</name>
<protein>
    <recommendedName>
        <fullName evidence="7">Zn(2)-C6 fungal-type domain-containing protein</fullName>
    </recommendedName>
</protein>
<comment type="caution">
    <text evidence="8">The sequence shown here is derived from an EMBL/GenBank/DDBJ whole genome shotgun (WGS) entry which is preliminary data.</text>
</comment>
<evidence type="ECO:0000256" key="2">
    <source>
        <dbReference type="ARBA" id="ARBA00023015"/>
    </source>
</evidence>
<evidence type="ECO:0000259" key="7">
    <source>
        <dbReference type="PROSITE" id="PS50048"/>
    </source>
</evidence>
<dbReference type="CDD" id="cd00067">
    <property type="entry name" value="GAL4"/>
    <property type="match status" value="1"/>
</dbReference>
<dbReference type="PANTHER" id="PTHR31845:SF39">
    <property type="entry name" value="TRANSCRIPTION FACTOR PBCR-RELATED"/>
    <property type="match status" value="1"/>
</dbReference>
<evidence type="ECO:0000313" key="9">
    <source>
        <dbReference type="Proteomes" id="UP000226031"/>
    </source>
</evidence>
<dbReference type="GO" id="GO:0000976">
    <property type="term" value="F:transcription cis-regulatory region binding"/>
    <property type="evidence" value="ECO:0007669"/>
    <property type="project" value="TreeGrafter"/>
</dbReference>
<dbReference type="GO" id="GO:0008270">
    <property type="term" value="F:zinc ion binding"/>
    <property type="evidence" value="ECO:0007669"/>
    <property type="project" value="InterPro"/>
</dbReference>
<dbReference type="CDD" id="cd12148">
    <property type="entry name" value="fungal_TF_MHR"/>
    <property type="match status" value="1"/>
</dbReference>
<sequence>MSGTGNAAPHGLAVPSVSPSPNPSVGYSQAKNKNSLHGNTPNGACLSCRQSKARCSPSYPGLPCVRCQKAARLCIPAERAERHQKQPGSRIVELESRIDALATSIMQSQSPVYFLDLDPRKQGHTESYGPGLSNSSHIENTSKSGHAGSNNSHSSHTSMQQPHDGHDARTRKSPPARNLDEWENESIPQSYIDARISQNIDETTASTIFNRYVTAMAPNLPFVVFPRGPRAATIRKSKPVVFLAILDVASAGFCEVAAQRNIRRLIVQVYLHYMLRTDEYSLPLLQALIISATWYRPIEPTQPGEQMDVYQLSHTASNMAIIMGLDKKWGSGLSSGSTILLPSQQQTSEESLSSDAEERILAARRVWLGCHYICSNTSMALHSPNVMRWTRYMNECLEALESSPLSFPSDKLFCQHVRLQHIIEEFELQLAWESSAPVVNSTRESRARSIHKAFMHQLEDWSKAVPQDCWNDILDFSMHFANLYINEVAMSSTSRRVYSSNDQQPSQKVAINASAFSTCVDSVNHLFRIIQSLDMSVIRVMPTAYFIRSIYTVIVLVKLHFAAMEQQQQQTDDRKLHAVRDLRVSERLEALIQMFAGWGELWPAARLTMILKKLKAWFEKHSSSRMTLHELSWLSPWAFEKEGNDTSSLSSSPENQHQHPVIETPQESDTLSPPSSSSSLRYGQMKTQTPCTQQASPPKSSSSNSANPIPPILPDFSSDPLISMDLDLDQIFPDAVQDFDLPFDLGNNASTSPSGVDIESLTVDEPPNMDLSATEWSAMFEGVSPPFINVDVDVNVGDAMGGLEYDDVE</sequence>
<organism evidence="8 9">
    <name type="scientific">[Emmonsia] crescens</name>
    <dbReference type="NCBI Taxonomy" id="73230"/>
    <lineage>
        <taxon>Eukaryota</taxon>
        <taxon>Fungi</taxon>
        <taxon>Dikarya</taxon>
        <taxon>Ascomycota</taxon>
        <taxon>Pezizomycotina</taxon>
        <taxon>Eurotiomycetes</taxon>
        <taxon>Eurotiomycetidae</taxon>
        <taxon>Onygenales</taxon>
        <taxon>Ajellomycetaceae</taxon>
        <taxon>Emergomyces</taxon>
    </lineage>
</organism>
<feature type="compositionally biased region" description="Low complexity" evidence="6">
    <location>
        <begin position="695"/>
        <end position="707"/>
    </location>
</feature>
<dbReference type="InterPro" id="IPR051089">
    <property type="entry name" value="prtT"/>
</dbReference>
<proteinExistence type="predicted"/>
<feature type="compositionally biased region" description="Polar residues" evidence="6">
    <location>
        <begin position="132"/>
        <end position="141"/>
    </location>
</feature>
<dbReference type="EMBL" id="PDND01000041">
    <property type="protein sequence ID" value="PGH34432.1"/>
    <property type="molecule type" value="Genomic_DNA"/>
</dbReference>
<evidence type="ECO:0000256" key="6">
    <source>
        <dbReference type="SAM" id="MobiDB-lite"/>
    </source>
</evidence>
<dbReference type="SUPFAM" id="SSF57701">
    <property type="entry name" value="Zn2/Cys6 DNA-binding domain"/>
    <property type="match status" value="1"/>
</dbReference>
<gene>
    <name evidence="8" type="ORF">GX50_02800</name>
</gene>
<feature type="region of interest" description="Disordered" evidence="6">
    <location>
        <begin position="644"/>
        <end position="716"/>
    </location>
</feature>
<dbReference type="STRING" id="73230.A0A2B7ZN54"/>
<dbReference type="PROSITE" id="PS00463">
    <property type="entry name" value="ZN2_CY6_FUNGAL_1"/>
    <property type="match status" value="1"/>
</dbReference>
<dbReference type="InterPro" id="IPR036864">
    <property type="entry name" value="Zn2-C6_fun-type_DNA-bd_sf"/>
</dbReference>
<keyword evidence="4" id="KW-0804">Transcription</keyword>
<dbReference type="AlphaFoldDB" id="A0A2B7ZN54"/>
<feature type="region of interest" description="Disordered" evidence="6">
    <location>
        <begin position="123"/>
        <end position="184"/>
    </location>
</feature>
<feature type="compositionally biased region" description="Low complexity" evidence="6">
    <location>
        <begin position="142"/>
        <end position="158"/>
    </location>
</feature>
<feature type="region of interest" description="Disordered" evidence="6">
    <location>
        <begin position="1"/>
        <end position="34"/>
    </location>
</feature>
<evidence type="ECO:0000256" key="3">
    <source>
        <dbReference type="ARBA" id="ARBA00023125"/>
    </source>
</evidence>
<feature type="domain" description="Zn(2)-C6 fungal-type" evidence="7">
    <location>
        <begin position="44"/>
        <end position="74"/>
    </location>
</feature>
<feature type="compositionally biased region" description="Polar residues" evidence="6">
    <location>
        <begin position="685"/>
        <end position="694"/>
    </location>
</feature>
<evidence type="ECO:0000313" key="8">
    <source>
        <dbReference type="EMBL" id="PGH34432.1"/>
    </source>
</evidence>
<dbReference type="GO" id="GO:0005634">
    <property type="term" value="C:nucleus"/>
    <property type="evidence" value="ECO:0007669"/>
    <property type="project" value="UniProtKB-SubCell"/>
</dbReference>
<dbReference type="GO" id="GO:0000981">
    <property type="term" value="F:DNA-binding transcription factor activity, RNA polymerase II-specific"/>
    <property type="evidence" value="ECO:0007669"/>
    <property type="project" value="InterPro"/>
</dbReference>
<dbReference type="Proteomes" id="UP000226031">
    <property type="component" value="Unassembled WGS sequence"/>
</dbReference>
<accession>A0A2B7ZN54</accession>
<dbReference type="VEuPathDB" id="FungiDB:EMCG_09386"/>
<evidence type="ECO:0000256" key="4">
    <source>
        <dbReference type="ARBA" id="ARBA00023163"/>
    </source>
</evidence>
<keyword evidence="5" id="KW-0539">Nucleus</keyword>
<keyword evidence="9" id="KW-1185">Reference proteome</keyword>
<keyword evidence="2" id="KW-0805">Transcription regulation</keyword>
<evidence type="ECO:0000256" key="5">
    <source>
        <dbReference type="ARBA" id="ARBA00023242"/>
    </source>
</evidence>
<evidence type="ECO:0000256" key="1">
    <source>
        <dbReference type="ARBA" id="ARBA00004123"/>
    </source>
</evidence>
<keyword evidence="3" id="KW-0238">DNA-binding</keyword>
<dbReference type="SMART" id="SM00066">
    <property type="entry name" value="GAL4"/>
    <property type="match status" value="1"/>
</dbReference>